<evidence type="ECO:0000259" key="4">
    <source>
        <dbReference type="Pfam" id="PF00330"/>
    </source>
</evidence>
<accession>A0A382M3V8</accession>
<dbReference type="PROSITE" id="PS01244">
    <property type="entry name" value="ACONITASE_2"/>
    <property type="match status" value="1"/>
</dbReference>
<dbReference type="InterPro" id="IPR001030">
    <property type="entry name" value="Acoase/IPM_deHydtase_lsu_aba"/>
</dbReference>
<name>A0A382M3V8_9ZZZZ</name>
<evidence type="ECO:0000256" key="3">
    <source>
        <dbReference type="ARBA" id="ARBA00023014"/>
    </source>
</evidence>
<dbReference type="EMBL" id="UINC01091075">
    <property type="protein sequence ID" value="SVC43556.1"/>
    <property type="molecule type" value="Genomic_DNA"/>
</dbReference>
<keyword evidence="1" id="KW-0479">Metal-binding</keyword>
<feature type="non-terminal residue" evidence="5">
    <location>
        <position position="1"/>
    </location>
</feature>
<dbReference type="InterPro" id="IPR018136">
    <property type="entry name" value="Aconitase_4Fe-4S_BS"/>
</dbReference>
<reference evidence="5" key="1">
    <citation type="submission" date="2018-05" db="EMBL/GenBank/DDBJ databases">
        <authorList>
            <person name="Lanie J.A."/>
            <person name="Ng W.-L."/>
            <person name="Kazmierczak K.M."/>
            <person name="Andrzejewski T.M."/>
            <person name="Davidsen T.M."/>
            <person name="Wayne K.J."/>
            <person name="Tettelin H."/>
            <person name="Glass J.I."/>
            <person name="Rusch D."/>
            <person name="Podicherti R."/>
            <person name="Tsui H.-C.T."/>
            <person name="Winkler M.E."/>
        </authorList>
    </citation>
    <scope>NUCLEOTIDE SEQUENCE</scope>
</reference>
<feature type="non-terminal residue" evidence="5">
    <location>
        <position position="389"/>
    </location>
</feature>
<evidence type="ECO:0000256" key="1">
    <source>
        <dbReference type="ARBA" id="ARBA00022723"/>
    </source>
</evidence>
<keyword evidence="2" id="KW-0408">Iron</keyword>
<dbReference type="PRINTS" id="PR00415">
    <property type="entry name" value="ACONITASE"/>
</dbReference>
<dbReference type="PANTHER" id="PTHR11670">
    <property type="entry name" value="ACONITASE/IRON-RESPONSIVE ELEMENT FAMILY MEMBER"/>
    <property type="match status" value="1"/>
</dbReference>
<feature type="domain" description="Aconitase/3-isopropylmalate dehydratase large subunit alpha/beta/alpha" evidence="4">
    <location>
        <begin position="1"/>
        <end position="296"/>
    </location>
</feature>
<dbReference type="Gene3D" id="6.10.190.10">
    <property type="match status" value="1"/>
</dbReference>
<dbReference type="AlphaFoldDB" id="A0A382M3V8"/>
<dbReference type="Gene3D" id="3.30.499.10">
    <property type="entry name" value="Aconitase, domain 3"/>
    <property type="match status" value="2"/>
</dbReference>
<gene>
    <name evidence="5" type="ORF">METZ01_LOCUS296410</name>
</gene>
<keyword evidence="3" id="KW-0411">Iron-sulfur</keyword>
<dbReference type="InterPro" id="IPR015931">
    <property type="entry name" value="Acnase/IPM_dHydase_lsu_aba_1/3"/>
</dbReference>
<organism evidence="5">
    <name type="scientific">marine metagenome</name>
    <dbReference type="NCBI Taxonomy" id="408172"/>
    <lineage>
        <taxon>unclassified sequences</taxon>
        <taxon>metagenomes</taxon>
        <taxon>ecological metagenomes</taxon>
    </lineage>
</organism>
<dbReference type="PROSITE" id="PS00450">
    <property type="entry name" value="ACONITASE_1"/>
    <property type="match status" value="1"/>
</dbReference>
<dbReference type="InterPro" id="IPR036008">
    <property type="entry name" value="Aconitase_4Fe-4S_dom"/>
</dbReference>
<protein>
    <recommendedName>
        <fullName evidence="4">Aconitase/3-isopropylmalate dehydratase large subunit alpha/beta/alpha domain-containing protein</fullName>
    </recommendedName>
</protein>
<sequence length="389" mass="42391">RLTGKLPEGSTATDLVLSITQVLRNLGVVEKFVEFFGSGLSQLSLQDRATIANMAPEYGATCGFFPTDHETLHYLLDSGRPESIVKLIEKYTKEQLLFHDDSVTPAYNQIVDFDLSSVRPSMSGPKRPQDKIFLNDVGNAFQKSFPDVQKQNIEELSDGSITIAAITSCTNTSNQSVMVGAGLLARNLISKGIKPKSWVKTSMAPGSRVVSNYLEKSGLDISLNSMGFNTVGFGCTTCIGNSGPLEDHISEAIESSNLIVASVLSGNRNFEGRIHPLVKANFLASPLLVIAYAVAGSIYVNLTEDSIGIDVDGNEVFLSDVWPSSAEISSVISDCISSEMYLDQYQLAMTGDDNWNNLDSSRGDIFKWDKESTYIQKVPFFKDFSVKAI</sequence>
<evidence type="ECO:0000313" key="5">
    <source>
        <dbReference type="EMBL" id="SVC43556.1"/>
    </source>
</evidence>
<proteinExistence type="predicted"/>
<evidence type="ECO:0000256" key="2">
    <source>
        <dbReference type="ARBA" id="ARBA00023004"/>
    </source>
</evidence>
<dbReference type="GO" id="GO:0046872">
    <property type="term" value="F:metal ion binding"/>
    <property type="evidence" value="ECO:0007669"/>
    <property type="project" value="UniProtKB-KW"/>
</dbReference>
<dbReference type="Pfam" id="PF00330">
    <property type="entry name" value="Aconitase"/>
    <property type="match status" value="1"/>
</dbReference>
<dbReference type="SUPFAM" id="SSF53732">
    <property type="entry name" value="Aconitase iron-sulfur domain"/>
    <property type="match status" value="1"/>
</dbReference>
<dbReference type="GO" id="GO:0051536">
    <property type="term" value="F:iron-sulfur cluster binding"/>
    <property type="evidence" value="ECO:0007669"/>
    <property type="project" value="UniProtKB-KW"/>
</dbReference>
<dbReference type="InterPro" id="IPR006249">
    <property type="entry name" value="Aconitase/IRP2"/>
</dbReference>